<name>A0A1U8A7X1_NELNU</name>
<dbReference type="Pfam" id="PF23282">
    <property type="entry name" value="WHD_ROQ1"/>
    <property type="match status" value="1"/>
</dbReference>
<dbReference type="Gene3D" id="3.40.50.300">
    <property type="entry name" value="P-loop containing nucleotide triphosphate hydrolases"/>
    <property type="match status" value="1"/>
</dbReference>
<dbReference type="Pfam" id="PF23286">
    <property type="entry name" value="LRR_13"/>
    <property type="match status" value="1"/>
</dbReference>
<evidence type="ECO:0000256" key="2">
    <source>
        <dbReference type="ARBA" id="ARBA00022737"/>
    </source>
</evidence>
<keyword evidence="3" id="KW-0611">Plant defense</keyword>
<dbReference type="InterPro" id="IPR035897">
    <property type="entry name" value="Toll_tir_struct_dom_sf"/>
</dbReference>
<dbReference type="PROSITE" id="PS51450">
    <property type="entry name" value="LRR"/>
    <property type="match status" value="1"/>
</dbReference>
<keyword evidence="2" id="KW-0677">Repeat</keyword>
<dbReference type="PANTHER" id="PTHR11017:SF271">
    <property type="entry name" value="DISEASE RESISTANCE PROTEIN (TIR-NBS-LRR CLASS) FAMILY"/>
    <property type="match status" value="1"/>
</dbReference>
<dbReference type="SMART" id="SM00255">
    <property type="entry name" value="TIR"/>
    <property type="match status" value="1"/>
</dbReference>
<dbReference type="PROSITE" id="PS50104">
    <property type="entry name" value="TIR"/>
    <property type="match status" value="1"/>
</dbReference>
<dbReference type="SUPFAM" id="SSF52200">
    <property type="entry name" value="Toll/Interleukin receptor TIR domain"/>
    <property type="match status" value="1"/>
</dbReference>
<dbReference type="OrthoDB" id="6071240at2759"/>
<dbReference type="InterPro" id="IPR058546">
    <property type="entry name" value="RPS4B/Roq1-like_LRR"/>
</dbReference>
<dbReference type="PANTHER" id="PTHR11017">
    <property type="entry name" value="LEUCINE-RICH REPEAT-CONTAINING PROTEIN"/>
    <property type="match status" value="1"/>
</dbReference>
<dbReference type="FunFam" id="3.40.50.10140:FF:000007">
    <property type="entry name" value="Disease resistance protein (TIR-NBS-LRR class)"/>
    <property type="match status" value="1"/>
</dbReference>
<dbReference type="Gene3D" id="3.40.50.10140">
    <property type="entry name" value="Toll/interleukin-1 receptor homology (TIR) domain"/>
    <property type="match status" value="1"/>
</dbReference>
<dbReference type="InterPro" id="IPR003591">
    <property type="entry name" value="Leu-rich_rpt_typical-subtyp"/>
</dbReference>
<dbReference type="InterPro" id="IPR042197">
    <property type="entry name" value="Apaf_helical"/>
</dbReference>
<dbReference type="Pfam" id="PF00931">
    <property type="entry name" value="NB-ARC"/>
    <property type="match status" value="1"/>
</dbReference>
<evidence type="ECO:0000259" key="5">
    <source>
        <dbReference type="PROSITE" id="PS50104"/>
    </source>
</evidence>
<dbReference type="InterPro" id="IPR002182">
    <property type="entry name" value="NB-ARC"/>
</dbReference>
<dbReference type="GO" id="GO:0006952">
    <property type="term" value="P:defense response"/>
    <property type="evidence" value="ECO:0007669"/>
    <property type="project" value="InterPro"/>
</dbReference>
<dbReference type="KEGG" id="nnu:104601672"/>
<dbReference type="InterPro" id="IPR000157">
    <property type="entry name" value="TIR_dom"/>
</dbReference>
<dbReference type="InterPro" id="IPR058192">
    <property type="entry name" value="WHD_ROQ1-like"/>
</dbReference>
<dbReference type="Gene3D" id="3.80.10.10">
    <property type="entry name" value="Ribonuclease Inhibitor"/>
    <property type="match status" value="2"/>
</dbReference>
<organism evidence="6 7">
    <name type="scientific">Nelumbo nucifera</name>
    <name type="common">Sacred lotus</name>
    <dbReference type="NCBI Taxonomy" id="4432"/>
    <lineage>
        <taxon>Eukaryota</taxon>
        <taxon>Viridiplantae</taxon>
        <taxon>Streptophyta</taxon>
        <taxon>Embryophyta</taxon>
        <taxon>Tracheophyta</taxon>
        <taxon>Spermatophyta</taxon>
        <taxon>Magnoliopsida</taxon>
        <taxon>Proteales</taxon>
        <taxon>Nelumbonaceae</taxon>
        <taxon>Nelumbo</taxon>
    </lineage>
</organism>
<accession>A0A1U8A7X1</accession>
<dbReference type="InParanoid" id="A0A1U8A7X1"/>
<evidence type="ECO:0000256" key="3">
    <source>
        <dbReference type="ARBA" id="ARBA00022821"/>
    </source>
</evidence>
<evidence type="ECO:0000313" key="6">
    <source>
        <dbReference type="Proteomes" id="UP000189703"/>
    </source>
</evidence>
<dbReference type="Pfam" id="PF01582">
    <property type="entry name" value="TIR"/>
    <property type="match status" value="1"/>
</dbReference>
<proteinExistence type="predicted"/>
<dbReference type="SUPFAM" id="SSF52058">
    <property type="entry name" value="L domain-like"/>
    <property type="match status" value="1"/>
</dbReference>
<dbReference type="RefSeq" id="XP_010263414.1">
    <property type="nucleotide sequence ID" value="XM_010265112.1"/>
</dbReference>
<dbReference type="GeneID" id="104601672"/>
<keyword evidence="4" id="KW-0520">NAD</keyword>
<dbReference type="Gene3D" id="1.10.8.430">
    <property type="entry name" value="Helical domain of apoptotic protease-activating factors"/>
    <property type="match status" value="1"/>
</dbReference>
<evidence type="ECO:0000256" key="1">
    <source>
        <dbReference type="ARBA" id="ARBA00022614"/>
    </source>
</evidence>
<dbReference type="GO" id="GO:0007165">
    <property type="term" value="P:signal transduction"/>
    <property type="evidence" value="ECO:0007669"/>
    <property type="project" value="InterPro"/>
</dbReference>
<feature type="domain" description="TIR" evidence="5">
    <location>
        <begin position="13"/>
        <end position="184"/>
    </location>
</feature>
<dbReference type="InterPro" id="IPR001611">
    <property type="entry name" value="Leu-rich_rpt"/>
</dbReference>
<reference evidence="7" key="1">
    <citation type="submission" date="2025-08" db="UniProtKB">
        <authorList>
            <consortium name="RefSeq"/>
        </authorList>
    </citation>
    <scope>IDENTIFICATION</scope>
</reference>
<dbReference type="InterPro" id="IPR032675">
    <property type="entry name" value="LRR_dom_sf"/>
</dbReference>
<dbReference type="FunCoup" id="A0A1U8A7X1">
    <property type="interactions" value="253"/>
</dbReference>
<sequence>MTQEASFSNDPRWNYDVFLSFRGEDTRKSFTDHLYNALVQRGIHTFRDDEKLKRGEDIASELHKTIEESRISIIVFSRNYASSRWCMDELVKILECRKMMGQLVLPVFYDVHPSDVRKQTGSFAEAFAKHEEHFRAAGTERKVQKWKEALVEAADVSGWDLQSVTNGHQSMLIQGIAEEVLTKLSKTLLDVAVYPIGIDSRARDMYTLLSIRPDDVRIVGIWGMGGIGKTTIAKAIYNQIFGRFEGGSFLANVAENFKQHNGIVQLQEQLLLDILMVKDLKIKNIASGSSVIKERLCYKKVLLVLDHVDQPDQLYALAREHNWFGAGSRIIITTRDVHLLNVLQVDEIYEAKELSYEESIKLFSWHAFGKDHPTEDYMELSKRVVSYVGGLPLALEVLGSFLLDKRSKPEWISVLEKLKRIPHDQIQKKLRISFDALDDQMRDIFLDIACFFIGMDRDHVIRILDGCGFFSETGINDLIRKSLLKVGENNELRMHDQIRDMGREIIREKSPKEPGSRSRLWYHEDVHHVLTQHSGTEAVEGLILSKIIDETLSTKAFEKMHNLRLLQLNHIHLKGSYEYFPKNLRWLCWHGFPLRYIPTNIHLESLVILDMQYSKMEQVWKEIKVPLKNLKLLNLSHSKYLTQTPNFLVCPNLEILNLENCENLVKIHHSIGNLSKLALLNLKNCRNIRKLPSSISQLTSLKDLILFGCPKLVTLPSKSRLSSVRSWALLGRKDHPHSITQLPISFSYLSSLERLDLSHCNLPESAIPSDLGNLSSLKVLHLSYNNFSNLPASMNRLSQLKEIFLENCRRLQSIPELPPSLQLLNANGCTSLETISNLGSLTSLTTLRLCKTSIYNLPSIAQLSHLGYLEIKECPKLQTLLGLPSYLLRLNLEGCTSIERLNLSNLRLLSDFYVTNCTELAEIQLPATLEHSRVIVVGGCNNLSFSSRNNLLSLLQGQRQQQRFDVLFPQKRFDIFLPGSEIPEGIKYQSMGSVISFEVPPAPVMDQQIRLQGLTICAAYATNEDPDLFGVPPVVGFANIVNKTKGLEWKLLPQFSYAPRMASGAHIWVSHRSDTWIQSCLEVGDRVEVSIVCEGGRHMTTKCGVHLVYFPTDEGDGLVTVDSVRNSCCQKYLA</sequence>
<evidence type="ECO:0000256" key="4">
    <source>
        <dbReference type="ARBA" id="ARBA00023027"/>
    </source>
</evidence>
<keyword evidence="1" id="KW-0433">Leucine-rich repeat</keyword>
<dbReference type="Proteomes" id="UP000189703">
    <property type="component" value="Unplaced"/>
</dbReference>
<evidence type="ECO:0000313" key="7">
    <source>
        <dbReference type="RefSeq" id="XP_010263414.1"/>
    </source>
</evidence>
<dbReference type="InterPro" id="IPR044974">
    <property type="entry name" value="Disease_R_plants"/>
</dbReference>
<dbReference type="PRINTS" id="PR00364">
    <property type="entry name" value="DISEASERSIST"/>
</dbReference>
<dbReference type="SUPFAM" id="SSF52540">
    <property type="entry name" value="P-loop containing nucleoside triphosphate hydrolases"/>
    <property type="match status" value="1"/>
</dbReference>
<dbReference type="eggNOG" id="ENOG502QQJE">
    <property type="taxonomic scope" value="Eukaryota"/>
</dbReference>
<gene>
    <name evidence="7" type="primary">LOC104601672</name>
</gene>
<keyword evidence="6" id="KW-1185">Reference proteome</keyword>
<dbReference type="GO" id="GO:0043531">
    <property type="term" value="F:ADP binding"/>
    <property type="evidence" value="ECO:0007669"/>
    <property type="project" value="InterPro"/>
</dbReference>
<protein>
    <submittedName>
        <fullName evidence="7">TMV resistance protein N-like</fullName>
    </submittedName>
</protein>
<dbReference type="AlphaFoldDB" id="A0A1U8A7X1"/>
<dbReference type="SMART" id="SM00369">
    <property type="entry name" value="LRR_TYP"/>
    <property type="match status" value="3"/>
</dbReference>
<dbReference type="InterPro" id="IPR027417">
    <property type="entry name" value="P-loop_NTPase"/>
</dbReference>
<dbReference type="OMA" id="YANDCIM"/>